<keyword evidence="2" id="KW-1185">Reference proteome</keyword>
<sequence length="122" mass="13870">MGESLLKDRPDLNTPFDVLGACIQQYELHYKAGYIASTLRTTSNRARRLAEEGDDRKPAIQVTNKYEILSGKGRIDYKHCKIITIVILQKRDVGFGGFLTGVVMRNLPNKTLMKQSKVWEVQ</sequence>
<protein>
    <submittedName>
        <fullName evidence="1">Uncharacterized protein</fullName>
    </submittedName>
</protein>
<evidence type="ECO:0000313" key="2">
    <source>
        <dbReference type="Proteomes" id="UP001177021"/>
    </source>
</evidence>
<evidence type="ECO:0000313" key="1">
    <source>
        <dbReference type="EMBL" id="CAJ2636506.1"/>
    </source>
</evidence>
<gene>
    <name evidence="1" type="ORF">MILVUS5_LOCUS6988</name>
</gene>
<proteinExistence type="predicted"/>
<comment type="caution">
    <text evidence="1">The sequence shown here is derived from an EMBL/GenBank/DDBJ whole genome shotgun (WGS) entry which is preliminary data.</text>
</comment>
<accession>A0ACB0IWW6</accession>
<reference evidence="1" key="1">
    <citation type="submission" date="2023-10" db="EMBL/GenBank/DDBJ databases">
        <authorList>
            <person name="Rodriguez Cubillos JULIANA M."/>
            <person name="De Vega J."/>
        </authorList>
    </citation>
    <scope>NUCLEOTIDE SEQUENCE</scope>
</reference>
<dbReference type="EMBL" id="CASHSV030000002">
    <property type="protein sequence ID" value="CAJ2636506.1"/>
    <property type="molecule type" value="Genomic_DNA"/>
</dbReference>
<dbReference type="Proteomes" id="UP001177021">
    <property type="component" value="Unassembled WGS sequence"/>
</dbReference>
<organism evidence="1 2">
    <name type="scientific">Trifolium pratense</name>
    <name type="common">Red clover</name>
    <dbReference type="NCBI Taxonomy" id="57577"/>
    <lineage>
        <taxon>Eukaryota</taxon>
        <taxon>Viridiplantae</taxon>
        <taxon>Streptophyta</taxon>
        <taxon>Embryophyta</taxon>
        <taxon>Tracheophyta</taxon>
        <taxon>Spermatophyta</taxon>
        <taxon>Magnoliopsida</taxon>
        <taxon>eudicotyledons</taxon>
        <taxon>Gunneridae</taxon>
        <taxon>Pentapetalae</taxon>
        <taxon>rosids</taxon>
        <taxon>fabids</taxon>
        <taxon>Fabales</taxon>
        <taxon>Fabaceae</taxon>
        <taxon>Papilionoideae</taxon>
        <taxon>50 kb inversion clade</taxon>
        <taxon>NPAAA clade</taxon>
        <taxon>Hologalegina</taxon>
        <taxon>IRL clade</taxon>
        <taxon>Trifolieae</taxon>
        <taxon>Trifolium</taxon>
    </lineage>
</organism>
<name>A0ACB0IWW6_TRIPR</name>